<organism evidence="1">
    <name type="scientific">Anguilla anguilla</name>
    <name type="common">European freshwater eel</name>
    <name type="synonym">Muraena anguilla</name>
    <dbReference type="NCBI Taxonomy" id="7936"/>
    <lineage>
        <taxon>Eukaryota</taxon>
        <taxon>Metazoa</taxon>
        <taxon>Chordata</taxon>
        <taxon>Craniata</taxon>
        <taxon>Vertebrata</taxon>
        <taxon>Euteleostomi</taxon>
        <taxon>Actinopterygii</taxon>
        <taxon>Neopterygii</taxon>
        <taxon>Teleostei</taxon>
        <taxon>Anguilliformes</taxon>
        <taxon>Anguillidae</taxon>
        <taxon>Anguilla</taxon>
    </lineage>
</organism>
<dbReference type="EMBL" id="GBXM01018116">
    <property type="protein sequence ID" value="JAH90461.1"/>
    <property type="molecule type" value="Transcribed_RNA"/>
</dbReference>
<reference evidence="1" key="2">
    <citation type="journal article" date="2015" name="Fish Shellfish Immunol.">
        <title>Early steps in the European eel (Anguilla anguilla)-Vibrio vulnificus interaction in the gills: Role of the RtxA13 toxin.</title>
        <authorList>
            <person name="Callol A."/>
            <person name="Pajuelo D."/>
            <person name="Ebbesson L."/>
            <person name="Teles M."/>
            <person name="MacKenzie S."/>
            <person name="Amaro C."/>
        </authorList>
    </citation>
    <scope>NUCLEOTIDE SEQUENCE</scope>
</reference>
<accession>A0A0E9WJJ9</accession>
<reference evidence="1" key="1">
    <citation type="submission" date="2014-11" db="EMBL/GenBank/DDBJ databases">
        <authorList>
            <person name="Amaro Gonzalez C."/>
        </authorList>
    </citation>
    <scope>NUCLEOTIDE SEQUENCE</scope>
</reference>
<protein>
    <submittedName>
        <fullName evidence="1">Uncharacterized protein</fullName>
    </submittedName>
</protein>
<evidence type="ECO:0000313" key="1">
    <source>
        <dbReference type="EMBL" id="JAH90461.1"/>
    </source>
</evidence>
<proteinExistence type="predicted"/>
<name>A0A0E9WJJ9_ANGAN</name>
<sequence>MLLDCFVKPDSKSMTKLSAKIGGNNCDAVRIYVQVSNNEMNIICSKNNLLAQTLITLQDHFTIIHLT</sequence>
<dbReference type="AlphaFoldDB" id="A0A0E9WJJ9"/>